<dbReference type="Pfam" id="PF02698">
    <property type="entry name" value="DUF218"/>
    <property type="match status" value="1"/>
</dbReference>
<protein>
    <submittedName>
        <fullName evidence="2">Vancomycin high temperature exclusion protein</fullName>
    </submittedName>
</protein>
<dbReference type="OrthoDB" id="9782395at2"/>
<reference evidence="2 3" key="1">
    <citation type="submission" date="2019-11" db="EMBL/GenBank/DDBJ databases">
        <title>Escherichia alba sp. nov. isolated from the gut of plastic-eating superworms Zophobas atratus.</title>
        <authorList>
            <person name="Yang Y."/>
        </authorList>
    </citation>
    <scope>NUCLEOTIDE SEQUENCE [LARGE SCALE GENOMIC DNA]</scope>
    <source>
        <strain evidence="3">BIT-B35</strain>
    </source>
</reference>
<comment type="caution">
    <text evidence="2">The sequence shown here is derived from an EMBL/GenBank/DDBJ whole genome shotgun (WGS) entry which is preliminary data.</text>
</comment>
<dbReference type="InterPro" id="IPR051599">
    <property type="entry name" value="Cell_Envelope_Assoc"/>
</dbReference>
<sequence length="230" mass="25372">MAHPTARFIRRFLFCRRTLIIAVLLTITATAAAIYYANHLIVTSTRSLTWSDVNAVPARSVGLVLGAKPGNRYFVRRVDSAAALYRAGKVKWLLVSGDNGQKNYDEPSAMQQALIARGVPEQAIFCDYAGFSTLDSVVRAQKVFGEDRVTVISQEFHNQRAIWLARQYGIDAVGFNAPDLNIKHGARTRLREKLARVSALIDAKILHRQPKYLGPRVTIGPDSAHGCPAA</sequence>
<dbReference type="PANTHER" id="PTHR30336">
    <property type="entry name" value="INNER MEMBRANE PROTEIN, PROBABLE PERMEASE"/>
    <property type="match status" value="1"/>
</dbReference>
<dbReference type="PANTHER" id="PTHR30336:SF6">
    <property type="entry name" value="INTEGRAL MEMBRANE PROTEIN"/>
    <property type="match status" value="1"/>
</dbReference>
<evidence type="ECO:0000313" key="3">
    <source>
        <dbReference type="Proteomes" id="UP000477739"/>
    </source>
</evidence>
<dbReference type="CDD" id="cd06259">
    <property type="entry name" value="YdcF-like"/>
    <property type="match status" value="1"/>
</dbReference>
<keyword evidence="3" id="KW-1185">Reference proteome</keyword>
<accession>A0A6L6IJ95</accession>
<dbReference type="GO" id="GO:0005886">
    <property type="term" value="C:plasma membrane"/>
    <property type="evidence" value="ECO:0007669"/>
    <property type="project" value="TreeGrafter"/>
</dbReference>
<name>A0A6L6IJ95_9ENTR</name>
<proteinExistence type="predicted"/>
<organism evidence="2 3">
    <name type="scientific">Intestinirhabdus alba</name>
    <dbReference type="NCBI Taxonomy" id="2899544"/>
    <lineage>
        <taxon>Bacteria</taxon>
        <taxon>Pseudomonadati</taxon>
        <taxon>Pseudomonadota</taxon>
        <taxon>Gammaproteobacteria</taxon>
        <taxon>Enterobacterales</taxon>
        <taxon>Enterobacteriaceae</taxon>
        <taxon>Intestinirhabdus</taxon>
    </lineage>
</organism>
<evidence type="ECO:0000259" key="1">
    <source>
        <dbReference type="Pfam" id="PF02698"/>
    </source>
</evidence>
<dbReference type="RefSeq" id="WP_155107436.1">
    <property type="nucleotide sequence ID" value="NZ_WMJZ01000005.1"/>
</dbReference>
<dbReference type="Proteomes" id="UP000477739">
    <property type="component" value="Unassembled WGS sequence"/>
</dbReference>
<evidence type="ECO:0000313" key="2">
    <source>
        <dbReference type="EMBL" id="MTH45788.1"/>
    </source>
</evidence>
<dbReference type="EMBL" id="WMJZ01000005">
    <property type="protein sequence ID" value="MTH45788.1"/>
    <property type="molecule type" value="Genomic_DNA"/>
</dbReference>
<gene>
    <name evidence="2" type="ORF">GJV78_05815</name>
</gene>
<feature type="domain" description="DUF218" evidence="1">
    <location>
        <begin position="63"/>
        <end position="177"/>
    </location>
</feature>
<dbReference type="AlphaFoldDB" id="A0A6L6IJ95"/>
<dbReference type="InterPro" id="IPR003848">
    <property type="entry name" value="DUF218"/>
</dbReference>